<keyword evidence="3 4" id="KW-0548">Nucleotidyltransferase</keyword>
<dbReference type="EMBL" id="BSTX01000008">
    <property type="protein sequence ID" value="GLZ81890.1"/>
    <property type="molecule type" value="Genomic_DNA"/>
</dbReference>
<name>A0A9W6WEH8_9ACTN</name>
<dbReference type="PANTHER" id="PTHR32125">
    <property type="entry name" value="2-C-METHYL-D-ERYTHRITOL 4-PHOSPHATE CYTIDYLYLTRANSFERASE, CHLOROPLASTIC"/>
    <property type="match status" value="1"/>
</dbReference>
<feature type="site" description="Positions MEP for the nucleophilic attack" evidence="4">
    <location>
        <position position="167"/>
    </location>
</feature>
<dbReference type="Pfam" id="PF01128">
    <property type="entry name" value="IspD"/>
    <property type="match status" value="1"/>
</dbReference>
<dbReference type="InterPro" id="IPR029044">
    <property type="entry name" value="Nucleotide-diphossugar_trans"/>
</dbReference>
<dbReference type="GO" id="GO:0019288">
    <property type="term" value="P:isopentenyl diphosphate biosynthetic process, methylerythritol 4-phosphate pathway"/>
    <property type="evidence" value="ECO:0007669"/>
    <property type="project" value="UniProtKB-UniRule"/>
</dbReference>
<feature type="site" description="Transition state stabilizer" evidence="4">
    <location>
        <position position="32"/>
    </location>
</feature>
<dbReference type="AlphaFoldDB" id="A0A9W6WEH8"/>
<dbReference type="InterPro" id="IPR012115">
    <property type="entry name" value="CDP-ribitol_syn"/>
</dbReference>
<dbReference type="InterPro" id="IPR001228">
    <property type="entry name" value="IspD"/>
</dbReference>
<comment type="pathway">
    <text evidence="4">Isoprenoid biosynthesis; isopentenyl diphosphate biosynthesis via DXP pathway; isopentenyl diphosphate from 1-deoxy-D-xylulose 5-phosphate: step 2/6.</text>
</comment>
<comment type="caution">
    <text evidence="6">The sequence shown here is derived from an EMBL/GenBank/DDBJ whole genome shotgun (WGS) entry which is preliminary data.</text>
</comment>
<dbReference type="CDD" id="cd05233">
    <property type="entry name" value="SDR_c"/>
    <property type="match status" value="1"/>
</dbReference>
<dbReference type="EC" id="2.7.7.60" evidence="4"/>
<keyword evidence="7" id="KW-1185">Reference proteome</keyword>
<protein>
    <recommendedName>
        <fullName evidence="4">2-C-methyl-D-erythritol 4-phosphate cytidylyltransferase</fullName>
        <ecNumber evidence="4">2.7.7.60</ecNumber>
    </recommendedName>
    <alternativeName>
        <fullName evidence="4">4-diphosphocytidyl-2C-methyl-D-erythritol synthase</fullName>
    </alternativeName>
    <alternativeName>
        <fullName evidence="4">MEP cytidylyltransferase</fullName>
        <shortName evidence="4">MCT</shortName>
    </alternativeName>
</protein>
<comment type="catalytic activity">
    <reaction evidence="4">
        <text>2-C-methyl-D-erythritol 4-phosphate + CTP + H(+) = 4-CDP-2-C-methyl-D-erythritol + diphosphate</text>
        <dbReference type="Rhea" id="RHEA:13429"/>
        <dbReference type="ChEBI" id="CHEBI:15378"/>
        <dbReference type="ChEBI" id="CHEBI:33019"/>
        <dbReference type="ChEBI" id="CHEBI:37563"/>
        <dbReference type="ChEBI" id="CHEBI:57823"/>
        <dbReference type="ChEBI" id="CHEBI:58262"/>
        <dbReference type="EC" id="2.7.7.60"/>
    </reaction>
</comment>
<dbReference type="Gene3D" id="3.90.550.10">
    <property type="entry name" value="Spore Coat Polysaccharide Biosynthesis Protein SpsA, Chain A"/>
    <property type="match status" value="1"/>
</dbReference>
<dbReference type="PANTHER" id="PTHR32125:SF4">
    <property type="entry name" value="2-C-METHYL-D-ERYTHRITOL 4-PHOSPHATE CYTIDYLYLTRANSFERASE, CHLOROPLASTIC"/>
    <property type="match status" value="1"/>
</dbReference>
<dbReference type="PRINTS" id="PR00081">
    <property type="entry name" value="GDHRDH"/>
</dbReference>
<evidence type="ECO:0000256" key="4">
    <source>
        <dbReference type="HAMAP-Rule" id="MF_00108"/>
    </source>
</evidence>
<dbReference type="FunFam" id="3.90.550.10:FF:000003">
    <property type="entry name" value="2-C-methyl-D-erythritol 4-phosphate cytidylyltransferase"/>
    <property type="match status" value="1"/>
</dbReference>
<evidence type="ECO:0000256" key="1">
    <source>
        <dbReference type="ARBA" id="ARBA00006484"/>
    </source>
</evidence>
<evidence type="ECO:0000256" key="3">
    <source>
        <dbReference type="ARBA" id="ARBA00022695"/>
    </source>
</evidence>
<dbReference type="InterPro" id="IPR050088">
    <property type="entry name" value="IspD/TarI_cytidylyltransf_bact"/>
</dbReference>
<dbReference type="InterPro" id="IPR036291">
    <property type="entry name" value="NAD(P)-bd_dom_sf"/>
</dbReference>
<feature type="site" description="Positions MEP for the nucleophilic attack" evidence="4">
    <location>
        <position position="226"/>
    </location>
</feature>
<comment type="function">
    <text evidence="4">Catalyzes the formation of 4-diphosphocytidyl-2-C-methyl-D-erythritol from CTP and 2-C-methyl-D-erythritol 4-phosphate (MEP).</text>
</comment>
<dbReference type="Pfam" id="PF00106">
    <property type="entry name" value="adh_short"/>
    <property type="match status" value="1"/>
</dbReference>
<dbReference type="HAMAP" id="MF_00108">
    <property type="entry name" value="IspD"/>
    <property type="match status" value="1"/>
</dbReference>
<dbReference type="Gene3D" id="3.40.50.720">
    <property type="entry name" value="NAD(P)-binding Rossmann-like Domain"/>
    <property type="match status" value="1"/>
</dbReference>
<dbReference type="InterPro" id="IPR020904">
    <property type="entry name" value="Sc_DH/Rdtase_CS"/>
</dbReference>
<dbReference type="Proteomes" id="UP001165079">
    <property type="component" value="Unassembled WGS sequence"/>
</dbReference>
<comment type="similarity">
    <text evidence="1 5">Belongs to the short-chain dehydrogenases/reductases (SDR) family.</text>
</comment>
<dbReference type="CDD" id="cd02516">
    <property type="entry name" value="CDP-ME_synthetase"/>
    <property type="match status" value="1"/>
</dbReference>
<accession>A0A9W6WEH8</accession>
<dbReference type="SUPFAM" id="SSF51735">
    <property type="entry name" value="NAD(P)-binding Rossmann-fold domains"/>
    <property type="match status" value="1"/>
</dbReference>
<feature type="site" description="Transition state stabilizer" evidence="4">
    <location>
        <position position="25"/>
    </location>
</feature>
<comment type="similarity">
    <text evidence="4">Belongs to the IspD/TarI cytidylyltransferase family. IspD subfamily.</text>
</comment>
<dbReference type="InterPro" id="IPR002347">
    <property type="entry name" value="SDR_fam"/>
</dbReference>
<sequence>MKAMEPVSTTRPTVAVILAGGTGQRIGMPLPKQLLKVSGKAIIEHTIDVFEAAPAIDDIYILMTPDYVGDIEKIVASRGYAKVRKILPGGGTRADTTRLAIEELGERDCNILLHDAVRPLIDRRIIDDCVAALEKYDAIDVAIPSSDTIVEVTGDAADEVISAIPDRSRLRRGQTPQGFALPVLRRAYELAAQDPDFTTTDDCGVVHRYLPDVPIHVVAGSEHNMKVTHPIDVYLADRLFQLASGYAPAEATPEEYRAALAGKTMVVFGGSYGIGEGICKIASEYGAAVHSFSRSSTGTHIEDPEHVAAALKQAFEATGRVDFVVNTAGILHKGRIDEYDEAAIEEALRVNYLAPVHIARLALPYLRESKGSLLLYTSSSYTRGRSGYSLYSSAKAATVNLTQALADEWAEEGVRVNCVNPERTATPMRTKAFGDEPSDSLLAADLVSAVSVDVLISELTGHVIDVRRPSAEPLASGSLAPWAEAEGA</sequence>
<dbReference type="PRINTS" id="PR00080">
    <property type="entry name" value="SDRFAMILY"/>
</dbReference>
<evidence type="ECO:0000256" key="5">
    <source>
        <dbReference type="RuleBase" id="RU000363"/>
    </source>
</evidence>
<keyword evidence="2 4" id="KW-0808">Transferase</keyword>
<gene>
    <name evidence="4" type="primary">ispD</name>
    <name evidence="6" type="ORF">Afil01_66970</name>
</gene>
<organism evidence="6 7">
    <name type="scientific">Actinorhabdospora filicis</name>
    <dbReference type="NCBI Taxonomy" id="1785913"/>
    <lineage>
        <taxon>Bacteria</taxon>
        <taxon>Bacillati</taxon>
        <taxon>Actinomycetota</taxon>
        <taxon>Actinomycetes</taxon>
        <taxon>Micromonosporales</taxon>
        <taxon>Micromonosporaceae</taxon>
        <taxon>Actinorhabdospora</taxon>
    </lineage>
</organism>
<keyword evidence="4" id="KW-0414">Isoprene biosynthesis</keyword>
<dbReference type="PIRSF" id="PIRSF036586">
    <property type="entry name" value="CDP-ribitol_syn"/>
    <property type="match status" value="1"/>
</dbReference>
<evidence type="ECO:0000313" key="7">
    <source>
        <dbReference type="Proteomes" id="UP001165079"/>
    </source>
</evidence>
<evidence type="ECO:0000256" key="2">
    <source>
        <dbReference type="ARBA" id="ARBA00022679"/>
    </source>
</evidence>
<dbReference type="SUPFAM" id="SSF53448">
    <property type="entry name" value="Nucleotide-diphospho-sugar transferases"/>
    <property type="match status" value="1"/>
</dbReference>
<dbReference type="PROSITE" id="PS00061">
    <property type="entry name" value="ADH_SHORT"/>
    <property type="match status" value="1"/>
</dbReference>
<proteinExistence type="inferred from homology"/>
<evidence type="ECO:0000313" key="6">
    <source>
        <dbReference type="EMBL" id="GLZ81890.1"/>
    </source>
</evidence>
<dbReference type="InterPro" id="IPR034683">
    <property type="entry name" value="IspD/TarI"/>
</dbReference>
<dbReference type="GO" id="GO:0050518">
    <property type="term" value="F:2-C-methyl-D-erythritol 4-phosphate cytidylyltransferase activity"/>
    <property type="evidence" value="ECO:0007669"/>
    <property type="project" value="UniProtKB-UniRule"/>
</dbReference>
<reference evidence="6" key="1">
    <citation type="submission" date="2023-03" db="EMBL/GenBank/DDBJ databases">
        <title>Actinorhabdospora filicis NBRC 111898.</title>
        <authorList>
            <person name="Ichikawa N."/>
            <person name="Sato H."/>
            <person name="Tonouchi N."/>
        </authorList>
    </citation>
    <scope>NUCLEOTIDE SEQUENCE</scope>
    <source>
        <strain evidence="6">NBRC 111898</strain>
    </source>
</reference>